<proteinExistence type="predicted"/>
<dbReference type="Proteomes" id="UP000027222">
    <property type="component" value="Unassembled WGS sequence"/>
</dbReference>
<evidence type="ECO:0000256" key="1">
    <source>
        <dbReference type="SAM" id="SignalP"/>
    </source>
</evidence>
<organism evidence="2 3">
    <name type="scientific">Galerina marginata (strain CBS 339.88)</name>
    <dbReference type="NCBI Taxonomy" id="685588"/>
    <lineage>
        <taxon>Eukaryota</taxon>
        <taxon>Fungi</taxon>
        <taxon>Dikarya</taxon>
        <taxon>Basidiomycota</taxon>
        <taxon>Agaricomycotina</taxon>
        <taxon>Agaricomycetes</taxon>
        <taxon>Agaricomycetidae</taxon>
        <taxon>Agaricales</taxon>
        <taxon>Agaricineae</taxon>
        <taxon>Strophariaceae</taxon>
        <taxon>Galerina</taxon>
    </lineage>
</organism>
<dbReference type="AlphaFoldDB" id="A0A067TW88"/>
<accession>A0A067TW88</accession>
<dbReference type="InterPro" id="IPR021054">
    <property type="entry name" value="Cell_wall_mannoprotein_1"/>
</dbReference>
<name>A0A067TW88_GALM3</name>
<gene>
    <name evidence="2" type="ORF">GALMADRAFT_134762</name>
</gene>
<protein>
    <submittedName>
        <fullName evidence="2">Uncharacterized protein</fullName>
    </submittedName>
</protein>
<dbReference type="Pfam" id="PF12296">
    <property type="entry name" value="HsbA"/>
    <property type="match status" value="1"/>
</dbReference>
<sequence length="176" mass="18445">MKAKITWTILALLTSPSLASSIPFIFTNISTQASTVVNALQAFPNTGAPPSWATGIHTKTVNLESSIDIGTSALNSAPKPLSEADGSAIVADAVGWIKPPLLQALQLFISREKPFQPFPGIPALIKQDLVNLDQSVLKFEAALISAAPADEVAQATSLKTTLDAAFASTLSAYKLD</sequence>
<feature type="chain" id="PRO_5001647229" evidence="1">
    <location>
        <begin position="20"/>
        <end position="176"/>
    </location>
</feature>
<keyword evidence="1" id="KW-0732">Signal</keyword>
<dbReference type="OrthoDB" id="3485059at2759"/>
<evidence type="ECO:0000313" key="3">
    <source>
        <dbReference type="Proteomes" id="UP000027222"/>
    </source>
</evidence>
<feature type="signal peptide" evidence="1">
    <location>
        <begin position="1"/>
        <end position="19"/>
    </location>
</feature>
<dbReference type="EMBL" id="KL142369">
    <property type="protein sequence ID" value="KDR83283.1"/>
    <property type="molecule type" value="Genomic_DNA"/>
</dbReference>
<dbReference type="HOGENOM" id="CLU_099165_2_1_1"/>
<reference evidence="3" key="1">
    <citation type="journal article" date="2014" name="Proc. Natl. Acad. Sci. U.S.A.">
        <title>Extensive sampling of basidiomycete genomes demonstrates inadequacy of the white-rot/brown-rot paradigm for wood decay fungi.</title>
        <authorList>
            <person name="Riley R."/>
            <person name="Salamov A.A."/>
            <person name="Brown D.W."/>
            <person name="Nagy L.G."/>
            <person name="Floudas D."/>
            <person name="Held B.W."/>
            <person name="Levasseur A."/>
            <person name="Lombard V."/>
            <person name="Morin E."/>
            <person name="Otillar R."/>
            <person name="Lindquist E.A."/>
            <person name="Sun H."/>
            <person name="LaButti K.M."/>
            <person name="Schmutz J."/>
            <person name="Jabbour D."/>
            <person name="Luo H."/>
            <person name="Baker S.E."/>
            <person name="Pisabarro A.G."/>
            <person name="Walton J.D."/>
            <person name="Blanchette R.A."/>
            <person name="Henrissat B."/>
            <person name="Martin F."/>
            <person name="Cullen D."/>
            <person name="Hibbett D.S."/>
            <person name="Grigoriev I.V."/>
        </authorList>
    </citation>
    <scope>NUCLEOTIDE SEQUENCE [LARGE SCALE GENOMIC DNA]</scope>
    <source>
        <strain evidence="3">CBS 339.88</strain>
    </source>
</reference>
<evidence type="ECO:0000313" key="2">
    <source>
        <dbReference type="EMBL" id="KDR83283.1"/>
    </source>
</evidence>
<keyword evidence="3" id="KW-1185">Reference proteome</keyword>